<dbReference type="InterPro" id="IPR001932">
    <property type="entry name" value="PPM-type_phosphatase-like_dom"/>
</dbReference>
<keyword evidence="2" id="KW-0472">Membrane</keyword>
<feature type="transmembrane region" description="Helical" evidence="2">
    <location>
        <begin position="51"/>
        <end position="76"/>
    </location>
</feature>
<dbReference type="Gene3D" id="6.10.340.10">
    <property type="match status" value="1"/>
</dbReference>
<feature type="transmembrane region" description="Helical" evidence="2">
    <location>
        <begin position="27"/>
        <end position="45"/>
    </location>
</feature>
<protein>
    <submittedName>
        <fullName evidence="4">SpoIIE family protein phosphatase</fullName>
    </submittedName>
</protein>
<dbReference type="AlphaFoldDB" id="A0A7G8BKE6"/>
<dbReference type="Gene3D" id="3.60.40.10">
    <property type="entry name" value="PPM-type phosphatase domain"/>
    <property type="match status" value="1"/>
</dbReference>
<proteinExistence type="predicted"/>
<feature type="transmembrane region" description="Helical" evidence="2">
    <location>
        <begin position="370"/>
        <end position="390"/>
    </location>
</feature>
<dbReference type="PROSITE" id="PS50885">
    <property type="entry name" value="HAMP"/>
    <property type="match status" value="1"/>
</dbReference>
<evidence type="ECO:0000256" key="2">
    <source>
        <dbReference type="SAM" id="Phobius"/>
    </source>
</evidence>
<evidence type="ECO:0000313" key="5">
    <source>
        <dbReference type="Proteomes" id="UP000515312"/>
    </source>
</evidence>
<dbReference type="SMART" id="SM00331">
    <property type="entry name" value="PP2C_SIG"/>
    <property type="match status" value="1"/>
</dbReference>
<dbReference type="GO" id="GO:0016020">
    <property type="term" value="C:membrane"/>
    <property type="evidence" value="ECO:0007669"/>
    <property type="project" value="InterPro"/>
</dbReference>
<dbReference type="Proteomes" id="UP000515312">
    <property type="component" value="Chromosome"/>
</dbReference>
<accession>A0A7G8BKE6</accession>
<dbReference type="GO" id="GO:0016791">
    <property type="term" value="F:phosphatase activity"/>
    <property type="evidence" value="ECO:0007669"/>
    <property type="project" value="TreeGrafter"/>
</dbReference>
<dbReference type="SMART" id="SM00304">
    <property type="entry name" value="HAMP"/>
    <property type="match status" value="1"/>
</dbReference>
<feature type="domain" description="HAMP" evidence="3">
    <location>
        <begin position="394"/>
        <end position="446"/>
    </location>
</feature>
<gene>
    <name evidence="4" type="ORF">H7849_03280</name>
</gene>
<evidence type="ECO:0000259" key="3">
    <source>
        <dbReference type="PROSITE" id="PS50885"/>
    </source>
</evidence>
<dbReference type="PANTHER" id="PTHR43156">
    <property type="entry name" value="STAGE II SPORULATION PROTEIN E-RELATED"/>
    <property type="match status" value="1"/>
</dbReference>
<evidence type="ECO:0000313" key="4">
    <source>
        <dbReference type="EMBL" id="QNI33016.1"/>
    </source>
</evidence>
<dbReference type="GO" id="GO:0007165">
    <property type="term" value="P:signal transduction"/>
    <property type="evidence" value="ECO:0007669"/>
    <property type="project" value="InterPro"/>
</dbReference>
<keyword evidence="1" id="KW-0378">Hydrolase</keyword>
<dbReference type="EMBL" id="CP060394">
    <property type="protein sequence ID" value="QNI33016.1"/>
    <property type="molecule type" value="Genomic_DNA"/>
</dbReference>
<keyword evidence="2" id="KW-1133">Transmembrane helix</keyword>
<feature type="transmembrane region" description="Helical" evidence="2">
    <location>
        <begin position="88"/>
        <end position="113"/>
    </location>
</feature>
<reference evidence="4 5" key="1">
    <citation type="submission" date="2020-08" db="EMBL/GenBank/DDBJ databases">
        <title>Edaphobacter telluris sp. nov. and Acidobacterium dinghuensis sp. nov., two acidobacteria isolated from forest soil.</title>
        <authorList>
            <person name="Fu J."/>
            <person name="Qiu L."/>
        </authorList>
    </citation>
    <scope>NUCLEOTIDE SEQUENCE [LARGE SCALE GENOMIC DNA]</scope>
    <source>
        <strain evidence="4">4Y35</strain>
    </source>
</reference>
<keyword evidence="2" id="KW-0812">Transmembrane</keyword>
<dbReference type="InterPro" id="IPR036457">
    <property type="entry name" value="PPM-type-like_dom_sf"/>
</dbReference>
<dbReference type="RefSeq" id="WP_186744107.1">
    <property type="nucleotide sequence ID" value="NZ_CP060394.1"/>
</dbReference>
<dbReference type="PANTHER" id="PTHR43156:SF2">
    <property type="entry name" value="STAGE II SPORULATION PROTEIN E"/>
    <property type="match status" value="1"/>
</dbReference>
<dbReference type="InterPro" id="IPR003660">
    <property type="entry name" value="HAMP_dom"/>
</dbReference>
<sequence>MGQVRNFEARVFRALHREPPQSKVHRLAFWLLIIYLALIPERLLPGNAGAFFQWVSFFILLLLLAFCIPLVWRWIFGRFLWKLRNRLIVNYLLMGLTPVVLFVLLALIALYGFSGQFAIFAAASAIDAQMERYGAENRAFCVHVAHFLATHPGSKTISPPPELESTAPGKGDANLRLAAFQDGKAIPIVPAELQADIPEVPSWAQNHFRSAVLDNGRLYLRAINMQTVDGHTTTVITSALVDKAGLDEAAHGIGRIEVLPNLPMSEETSAGGEQARVVLSKPSPPGIKAKINQHELTREEIRASSITGGTLPSAQSFYDIPITFYAPLGTTDWATGKTHNTPTIVTSRPSLLYQRLFITSLQIATVVQDILIAIAAFFAVLELIAFIMAVRLNRTITRSVNDLYDATIEIDQGNLVHRIKVTRNDQLAALSRSFNRMSYSLERLLAEQREKERLQGELAIAQEVQANLFPQGAISLPMLELHGACYPARTVSGDYYDFLTFDDSSLGLALGDISGKGISAALLMATLHSAVRAYRYAGEEMVSVGNQFSAMAAEKIGAINGSNGNSNGSDPFLKPARILAQLNRHLYRSTQPEKYATLFLAHYDGHTSQLTYSCGGQLPPLILRCDNSVTQLGCGGTVVGLLENPSYDQGVERLMSGDILIAYSDGVTEPENDFGEFGEDRLIDVVRRHRHMPLDAISEQVMQSLRNWIGGQEQPDDITLVLARQR</sequence>
<dbReference type="Pfam" id="PF07228">
    <property type="entry name" value="SpoIIE"/>
    <property type="match status" value="1"/>
</dbReference>
<evidence type="ECO:0000256" key="1">
    <source>
        <dbReference type="ARBA" id="ARBA00022801"/>
    </source>
</evidence>
<name>A0A7G8BKE6_9BACT</name>
<keyword evidence="5" id="KW-1185">Reference proteome</keyword>
<dbReference type="Pfam" id="PF00672">
    <property type="entry name" value="HAMP"/>
    <property type="match status" value="1"/>
</dbReference>
<dbReference type="InterPro" id="IPR052016">
    <property type="entry name" value="Bact_Sigma-Reg"/>
</dbReference>
<dbReference type="SUPFAM" id="SSF81606">
    <property type="entry name" value="PP2C-like"/>
    <property type="match status" value="1"/>
</dbReference>
<organism evidence="4 5">
    <name type="scientific">Alloacidobacterium dinghuense</name>
    <dbReference type="NCBI Taxonomy" id="2763107"/>
    <lineage>
        <taxon>Bacteria</taxon>
        <taxon>Pseudomonadati</taxon>
        <taxon>Acidobacteriota</taxon>
        <taxon>Terriglobia</taxon>
        <taxon>Terriglobales</taxon>
        <taxon>Acidobacteriaceae</taxon>
        <taxon>Alloacidobacterium</taxon>
    </lineage>
</organism>
<dbReference type="SUPFAM" id="SSF158472">
    <property type="entry name" value="HAMP domain-like"/>
    <property type="match status" value="1"/>
</dbReference>
<dbReference type="KEGG" id="adin:H7849_03280"/>
<dbReference type="CDD" id="cd06225">
    <property type="entry name" value="HAMP"/>
    <property type="match status" value="1"/>
</dbReference>